<dbReference type="PANTHER" id="PTHR12629">
    <property type="entry name" value="DIPHOSPHOINOSITOL POLYPHOSPHATE PHOSPHOHYDROLASE"/>
    <property type="match status" value="1"/>
</dbReference>
<dbReference type="AlphaFoldDB" id="A0A5P1FNZ1"/>
<dbReference type="Gene3D" id="3.90.79.10">
    <property type="entry name" value="Nucleoside Triphosphate Pyrophosphohydrolase"/>
    <property type="match status" value="1"/>
</dbReference>
<evidence type="ECO:0000313" key="4">
    <source>
        <dbReference type="Proteomes" id="UP000243459"/>
    </source>
</evidence>
<protein>
    <recommendedName>
        <fullName evidence="5">Nudix hydrolase domain-containing protein</fullName>
    </recommendedName>
</protein>
<dbReference type="Gramene" id="ONK80026">
    <property type="protein sequence ID" value="ONK80026"/>
    <property type="gene ID" value="A4U43_C01F12990"/>
</dbReference>
<keyword evidence="4" id="KW-1185">Reference proteome</keyword>
<gene>
    <name evidence="3" type="ORF">A4U43_C01F12990</name>
</gene>
<evidence type="ECO:0000256" key="1">
    <source>
        <dbReference type="ARBA" id="ARBA00022723"/>
    </source>
</evidence>
<accession>A0A5P1FNZ1</accession>
<dbReference type="InterPro" id="IPR015797">
    <property type="entry name" value="NUDIX_hydrolase-like_dom_sf"/>
</dbReference>
<evidence type="ECO:0008006" key="5">
    <source>
        <dbReference type="Google" id="ProtNLM"/>
    </source>
</evidence>
<dbReference type="PANTHER" id="PTHR12629:SF0">
    <property type="entry name" value="DIPHOSPHOINOSITOL-POLYPHOSPHATE DIPHOSPHATASE"/>
    <property type="match status" value="1"/>
</dbReference>
<proteinExistence type="predicted"/>
<dbReference type="EMBL" id="CM007381">
    <property type="protein sequence ID" value="ONK80026.1"/>
    <property type="molecule type" value="Genomic_DNA"/>
</dbReference>
<evidence type="ECO:0000313" key="3">
    <source>
        <dbReference type="EMBL" id="ONK80026.1"/>
    </source>
</evidence>
<dbReference type="GO" id="GO:0046872">
    <property type="term" value="F:metal ion binding"/>
    <property type="evidence" value="ECO:0007669"/>
    <property type="project" value="UniProtKB-KW"/>
</dbReference>
<sequence length="89" mass="10393">MTTTSEARISRTSSSLKDGANCKALMFALYVNEELDSWPEQEKRERKWLTIPEASQLCRHSWMKDALDKFAEYYDIDDENDDPPVLNVF</sequence>
<dbReference type="GO" id="GO:0005737">
    <property type="term" value="C:cytoplasm"/>
    <property type="evidence" value="ECO:0007669"/>
    <property type="project" value="TreeGrafter"/>
</dbReference>
<dbReference type="GO" id="GO:0016787">
    <property type="term" value="F:hydrolase activity"/>
    <property type="evidence" value="ECO:0007669"/>
    <property type="project" value="UniProtKB-KW"/>
</dbReference>
<dbReference type="Proteomes" id="UP000243459">
    <property type="component" value="Chromosome 1"/>
</dbReference>
<evidence type="ECO:0000256" key="2">
    <source>
        <dbReference type="ARBA" id="ARBA00022801"/>
    </source>
</evidence>
<dbReference type="SUPFAM" id="SSF55811">
    <property type="entry name" value="Nudix"/>
    <property type="match status" value="1"/>
</dbReference>
<keyword evidence="2" id="KW-0378">Hydrolase</keyword>
<organism evidence="3 4">
    <name type="scientific">Asparagus officinalis</name>
    <name type="common">Garden asparagus</name>
    <dbReference type="NCBI Taxonomy" id="4686"/>
    <lineage>
        <taxon>Eukaryota</taxon>
        <taxon>Viridiplantae</taxon>
        <taxon>Streptophyta</taxon>
        <taxon>Embryophyta</taxon>
        <taxon>Tracheophyta</taxon>
        <taxon>Spermatophyta</taxon>
        <taxon>Magnoliopsida</taxon>
        <taxon>Liliopsida</taxon>
        <taxon>Asparagales</taxon>
        <taxon>Asparagaceae</taxon>
        <taxon>Asparagoideae</taxon>
        <taxon>Asparagus</taxon>
    </lineage>
</organism>
<dbReference type="GO" id="GO:0005634">
    <property type="term" value="C:nucleus"/>
    <property type="evidence" value="ECO:0007669"/>
    <property type="project" value="TreeGrafter"/>
</dbReference>
<keyword evidence="1" id="KW-0479">Metal-binding</keyword>
<reference evidence="4" key="1">
    <citation type="journal article" date="2017" name="Nat. Commun.">
        <title>The asparagus genome sheds light on the origin and evolution of a young Y chromosome.</title>
        <authorList>
            <person name="Harkess A."/>
            <person name="Zhou J."/>
            <person name="Xu C."/>
            <person name="Bowers J.E."/>
            <person name="Van der Hulst R."/>
            <person name="Ayyampalayam S."/>
            <person name="Mercati F."/>
            <person name="Riccardi P."/>
            <person name="McKain M.R."/>
            <person name="Kakrana A."/>
            <person name="Tang H."/>
            <person name="Ray J."/>
            <person name="Groenendijk J."/>
            <person name="Arikit S."/>
            <person name="Mathioni S.M."/>
            <person name="Nakano M."/>
            <person name="Shan H."/>
            <person name="Telgmann-Rauber A."/>
            <person name="Kanno A."/>
            <person name="Yue Z."/>
            <person name="Chen H."/>
            <person name="Li W."/>
            <person name="Chen Y."/>
            <person name="Xu X."/>
            <person name="Zhang Y."/>
            <person name="Luo S."/>
            <person name="Chen H."/>
            <person name="Gao J."/>
            <person name="Mao Z."/>
            <person name="Pires J.C."/>
            <person name="Luo M."/>
            <person name="Kudrna D."/>
            <person name="Wing R.A."/>
            <person name="Meyers B.C."/>
            <person name="Yi K."/>
            <person name="Kong H."/>
            <person name="Lavrijsen P."/>
            <person name="Sunseri F."/>
            <person name="Falavigna A."/>
            <person name="Ye Y."/>
            <person name="Leebens-Mack J.H."/>
            <person name="Chen G."/>
        </authorList>
    </citation>
    <scope>NUCLEOTIDE SEQUENCE [LARGE SCALE GENOMIC DNA]</scope>
    <source>
        <strain evidence="4">cv. DH0086</strain>
    </source>
</reference>
<name>A0A5P1FNZ1_ASPOF</name>